<sequence length="55" mass="6400">MEGSFKLKRISFIGKCFIQAMLHDLHHFACILSTRDFPDIKMFCIEAINTICLNH</sequence>
<accession>H2XL62</accession>
<reference evidence="1" key="2">
    <citation type="journal article" date="2008" name="Genome Biol.">
        <title>Improved genome assembly and evidence-based global gene model set for the chordate Ciona intestinalis: new insight into intron and operon populations.</title>
        <authorList>
            <person name="Satou Y."/>
            <person name="Mineta K."/>
            <person name="Ogasawara M."/>
            <person name="Sasakura Y."/>
            <person name="Shoguchi E."/>
            <person name="Ueno K."/>
            <person name="Yamada L."/>
            <person name="Matsumoto J."/>
            <person name="Wasserscheid J."/>
            <person name="Dewar K."/>
            <person name="Wiley G.B."/>
            <person name="Macmil S.L."/>
            <person name="Roe B.A."/>
            <person name="Zeller R.W."/>
            <person name="Hastings K.E."/>
            <person name="Lemaire P."/>
            <person name="Lindquist E."/>
            <person name="Endo T."/>
            <person name="Hotta K."/>
            <person name="Inaba K."/>
        </authorList>
    </citation>
    <scope>NUCLEOTIDE SEQUENCE [LARGE SCALE GENOMIC DNA]</scope>
    <source>
        <strain evidence="1">wild type</strain>
    </source>
</reference>
<evidence type="ECO:0000313" key="1">
    <source>
        <dbReference type="Ensembl" id="ENSCINP00000030394.1"/>
    </source>
</evidence>
<dbReference type="EMBL" id="EAAA01001985">
    <property type="status" value="NOT_ANNOTATED_CDS"/>
    <property type="molecule type" value="Genomic_DNA"/>
</dbReference>
<proteinExistence type="predicted"/>
<dbReference type="Ensembl" id="ENSCINT00000034119.1">
    <property type="protein sequence ID" value="ENSCINP00000030394.1"/>
    <property type="gene ID" value="ENSCING00000022042.1"/>
</dbReference>
<evidence type="ECO:0000313" key="2">
    <source>
        <dbReference type="Proteomes" id="UP000008144"/>
    </source>
</evidence>
<organism evidence="1 2">
    <name type="scientific">Ciona intestinalis</name>
    <name type="common">Transparent sea squirt</name>
    <name type="synonym">Ascidia intestinalis</name>
    <dbReference type="NCBI Taxonomy" id="7719"/>
    <lineage>
        <taxon>Eukaryota</taxon>
        <taxon>Metazoa</taxon>
        <taxon>Chordata</taxon>
        <taxon>Tunicata</taxon>
        <taxon>Ascidiacea</taxon>
        <taxon>Phlebobranchia</taxon>
        <taxon>Cionidae</taxon>
        <taxon>Ciona</taxon>
    </lineage>
</organism>
<keyword evidence="2" id="KW-1185">Reference proteome</keyword>
<dbReference type="Proteomes" id="UP000008144">
    <property type="component" value="Chromosome 4"/>
</dbReference>
<name>H2XL62_CIOIN</name>
<reference evidence="1" key="4">
    <citation type="submission" date="2025-09" db="UniProtKB">
        <authorList>
            <consortium name="Ensembl"/>
        </authorList>
    </citation>
    <scope>IDENTIFICATION</scope>
</reference>
<dbReference type="HOGENOM" id="CLU_3031633_0_0_1"/>
<reference evidence="2" key="1">
    <citation type="journal article" date="2002" name="Science">
        <title>The draft genome of Ciona intestinalis: insights into chordate and vertebrate origins.</title>
        <authorList>
            <person name="Dehal P."/>
            <person name="Satou Y."/>
            <person name="Campbell R.K."/>
            <person name="Chapman J."/>
            <person name="Degnan B."/>
            <person name="De Tomaso A."/>
            <person name="Davidson B."/>
            <person name="Di Gregorio A."/>
            <person name="Gelpke M."/>
            <person name="Goodstein D.M."/>
            <person name="Harafuji N."/>
            <person name="Hastings K.E."/>
            <person name="Ho I."/>
            <person name="Hotta K."/>
            <person name="Huang W."/>
            <person name="Kawashima T."/>
            <person name="Lemaire P."/>
            <person name="Martinez D."/>
            <person name="Meinertzhagen I.A."/>
            <person name="Necula S."/>
            <person name="Nonaka M."/>
            <person name="Putnam N."/>
            <person name="Rash S."/>
            <person name="Saiga H."/>
            <person name="Satake M."/>
            <person name="Terry A."/>
            <person name="Yamada L."/>
            <person name="Wang H.G."/>
            <person name="Awazu S."/>
            <person name="Azumi K."/>
            <person name="Boore J."/>
            <person name="Branno M."/>
            <person name="Chin-Bow S."/>
            <person name="DeSantis R."/>
            <person name="Doyle S."/>
            <person name="Francino P."/>
            <person name="Keys D.N."/>
            <person name="Haga S."/>
            <person name="Hayashi H."/>
            <person name="Hino K."/>
            <person name="Imai K.S."/>
            <person name="Inaba K."/>
            <person name="Kano S."/>
            <person name="Kobayashi K."/>
            <person name="Kobayashi M."/>
            <person name="Lee B.I."/>
            <person name="Makabe K.W."/>
            <person name="Manohar C."/>
            <person name="Matassi G."/>
            <person name="Medina M."/>
            <person name="Mochizuki Y."/>
            <person name="Mount S."/>
            <person name="Morishita T."/>
            <person name="Miura S."/>
            <person name="Nakayama A."/>
            <person name="Nishizaka S."/>
            <person name="Nomoto H."/>
            <person name="Ohta F."/>
            <person name="Oishi K."/>
            <person name="Rigoutsos I."/>
            <person name="Sano M."/>
            <person name="Sasaki A."/>
            <person name="Sasakura Y."/>
            <person name="Shoguchi E."/>
            <person name="Shin-i T."/>
            <person name="Spagnuolo A."/>
            <person name="Stainier D."/>
            <person name="Suzuki M.M."/>
            <person name="Tassy O."/>
            <person name="Takatori N."/>
            <person name="Tokuoka M."/>
            <person name="Yagi K."/>
            <person name="Yoshizaki F."/>
            <person name="Wada S."/>
            <person name="Zhang C."/>
            <person name="Hyatt P.D."/>
            <person name="Larimer F."/>
            <person name="Detter C."/>
            <person name="Doggett N."/>
            <person name="Glavina T."/>
            <person name="Hawkins T."/>
            <person name="Richardson P."/>
            <person name="Lucas S."/>
            <person name="Kohara Y."/>
            <person name="Levine M."/>
            <person name="Satoh N."/>
            <person name="Rokhsar D.S."/>
        </authorList>
    </citation>
    <scope>NUCLEOTIDE SEQUENCE [LARGE SCALE GENOMIC DNA]</scope>
</reference>
<dbReference type="AlphaFoldDB" id="H2XL62"/>
<reference evidence="1" key="3">
    <citation type="submission" date="2025-08" db="UniProtKB">
        <authorList>
            <consortium name="Ensembl"/>
        </authorList>
    </citation>
    <scope>IDENTIFICATION</scope>
</reference>
<protein>
    <submittedName>
        <fullName evidence="1">Uncharacterized protein</fullName>
    </submittedName>
</protein>
<dbReference type="InParanoid" id="H2XL62"/>